<dbReference type="Pfam" id="PF03061">
    <property type="entry name" value="4HBT"/>
    <property type="match status" value="1"/>
</dbReference>
<dbReference type="Gene3D" id="3.10.129.10">
    <property type="entry name" value="Hotdog Thioesterase"/>
    <property type="match status" value="1"/>
</dbReference>
<protein>
    <submittedName>
        <fullName evidence="2">Acyl-CoA thioesterase</fullName>
    </submittedName>
</protein>
<dbReference type="InterPro" id="IPR029069">
    <property type="entry name" value="HotDog_dom_sf"/>
</dbReference>
<evidence type="ECO:0000259" key="1">
    <source>
        <dbReference type="Pfam" id="PF03061"/>
    </source>
</evidence>
<feature type="domain" description="Thioesterase" evidence="1">
    <location>
        <begin position="18"/>
        <end position="100"/>
    </location>
</feature>
<dbReference type="Proteomes" id="UP000325291">
    <property type="component" value="Unassembled WGS sequence"/>
</dbReference>
<dbReference type="SUPFAM" id="SSF54637">
    <property type="entry name" value="Thioesterase/thiol ester dehydrase-isomerase"/>
    <property type="match status" value="1"/>
</dbReference>
<evidence type="ECO:0000313" key="2">
    <source>
        <dbReference type="EMBL" id="KAA0913956.1"/>
    </source>
</evidence>
<dbReference type="AlphaFoldDB" id="A0A5A9Z9W7"/>
<proteinExistence type="predicted"/>
<keyword evidence="3" id="KW-1185">Reference proteome</keyword>
<accession>A0A5A9Z9W7</accession>
<sequence>MQTIQTFDITFGDCDPAGIVFYPNAFRWMDTALHALLRPAGGHQVLCRKLDAVGLGLVDASAKFRHPMHDGDRLELRIAVTEWSRRSLTLGYEGSVEGRQTFEGREVRCLFTRTETGIVAADLAPLRTLLEAEDV</sequence>
<organism evidence="2 3">
    <name type="scientific">Aquicoccus porphyridii</name>
    <dbReference type="NCBI Taxonomy" id="1852029"/>
    <lineage>
        <taxon>Bacteria</taxon>
        <taxon>Pseudomonadati</taxon>
        <taxon>Pseudomonadota</taxon>
        <taxon>Alphaproteobacteria</taxon>
        <taxon>Rhodobacterales</taxon>
        <taxon>Paracoccaceae</taxon>
        <taxon>Aquicoccus</taxon>
    </lineage>
</organism>
<name>A0A5A9Z9W7_9RHOB</name>
<dbReference type="EMBL" id="VINQ01000009">
    <property type="protein sequence ID" value="KAA0913956.1"/>
    <property type="molecule type" value="Genomic_DNA"/>
</dbReference>
<evidence type="ECO:0000313" key="3">
    <source>
        <dbReference type="Proteomes" id="UP000325291"/>
    </source>
</evidence>
<dbReference type="GO" id="GO:0016790">
    <property type="term" value="F:thiolester hydrolase activity"/>
    <property type="evidence" value="ECO:0007669"/>
    <property type="project" value="UniProtKB-ARBA"/>
</dbReference>
<reference evidence="2 3" key="1">
    <citation type="submission" date="2019-07" db="EMBL/GenBank/DDBJ databases">
        <title>Aquicoccus porphyridii gen. nov., sp. nov., isolated from a small marine red alga, Porphyridium marinum.</title>
        <authorList>
            <person name="Liu L."/>
        </authorList>
    </citation>
    <scope>NUCLEOTIDE SEQUENCE [LARGE SCALE GENOMIC DNA]</scope>
    <source>
        <strain evidence="2 3">L1 8-17</strain>
    </source>
</reference>
<comment type="caution">
    <text evidence="2">The sequence shown here is derived from an EMBL/GenBank/DDBJ whole genome shotgun (WGS) entry which is preliminary data.</text>
</comment>
<dbReference type="RefSeq" id="WP_067293048.1">
    <property type="nucleotide sequence ID" value="NZ_VINQ01000009.1"/>
</dbReference>
<gene>
    <name evidence="2" type="ORF">FLO80_13000</name>
</gene>
<dbReference type="CDD" id="cd00586">
    <property type="entry name" value="4HBT"/>
    <property type="match status" value="1"/>
</dbReference>
<dbReference type="InterPro" id="IPR006683">
    <property type="entry name" value="Thioestr_dom"/>
</dbReference>